<dbReference type="InterPro" id="IPR003749">
    <property type="entry name" value="ThiS/MoaD-like"/>
</dbReference>
<accession>A0A1G9XR49</accession>
<dbReference type="InterPro" id="IPR010035">
    <property type="entry name" value="Thi_S"/>
</dbReference>
<dbReference type="STRING" id="416873.SAMN04487951_101386"/>
<sequence>MISIKLNGTERVIKEGWVLAHLLEELSFARARIAVELNEEVVPASRHADIVLAEGDCIEIVHAIGGG</sequence>
<dbReference type="AlphaFoldDB" id="A0A1G9XR49"/>
<dbReference type="Proteomes" id="UP000199677">
    <property type="component" value="Unassembled WGS sequence"/>
</dbReference>
<organism evidence="1 2">
    <name type="scientific">Vreelandella arcis</name>
    <dbReference type="NCBI Taxonomy" id="416873"/>
    <lineage>
        <taxon>Bacteria</taxon>
        <taxon>Pseudomonadati</taxon>
        <taxon>Pseudomonadota</taxon>
        <taxon>Gammaproteobacteria</taxon>
        <taxon>Oceanospirillales</taxon>
        <taxon>Halomonadaceae</taxon>
        <taxon>Vreelandella</taxon>
    </lineage>
</organism>
<dbReference type="InterPro" id="IPR016155">
    <property type="entry name" value="Mopterin_synth/thiamin_S_b"/>
</dbReference>
<protein>
    <submittedName>
        <fullName evidence="1">Sulfur carrier protein</fullName>
    </submittedName>
</protein>
<name>A0A1G9XR49_9GAMM</name>
<dbReference type="NCBIfam" id="TIGR01683">
    <property type="entry name" value="thiS"/>
    <property type="match status" value="1"/>
</dbReference>
<dbReference type="RefSeq" id="WP_089701909.1">
    <property type="nucleotide sequence ID" value="NZ_FNII01000001.1"/>
</dbReference>
<dbReference type="EMBL" id="FNII01000001">
    <property type="protein sequence ID" value="SDM99264.1"/>
    <property type="molecule type" value="Genomic_DNA"/>
</dbReference>
<reference evidence="2" key="1">
    <citation type="submission" date="2016-10" db="EMBL/GenBank/DDBJ databases">
        <authorList>
            <person name="Varghese N."/>
            <person name="Submissions S."/>
        </authorList>
    </citation>
    <scope>NUCLEOTIDE SEQUENCE [LARGE SCALE GENOMIC DNA]</scope>
    <source>
        <strain evidence="2">CGMCC 1.6494</strain>
    </source>
</reference>
<dbReference type="Pfam" id="PF02597">
    <property type="entry name" value="ThiS"/>
    <property type="match status" value="1"/>
</dbReference>
<dbReference type="Gene3D" id="3.10.20.30">
    <property type="match status" value="1"/>
</dbReference>
<gene>
    <name evidence="1" type="ORF">SAMN04487951_101386</name>
</gene>
<keyword evidence="2" id="KW-1185">Reference proteome</keyword>
<dbReference type="SUPFAM" id="SSF54285">
    <property type="entry name" value="MoaD/ThiS"/>
    <property type="match status" value="1"/>
</dbReference>
<proteinExistence type="predicted"/>
<dbReference type="PANTHER" id="PTHR34472:SF1">
    <property type="entry name" value="SULFUR CARRIER PROTEIN THIS"/>
    <property type="match status" value="1"/>
</dbReference>
<evidence type="ECO:0000313" key="2">
    <source>
        <dbReference type="Proteomes" id="UP000199677"/>
    </source>
</evidence>
<dbReference type="OrthoDB" id="9800283at2"/>
<dbReference type="PANTHER" id="PTHR34472">
    <property type="entry name" value="SULFUR CARRIER PROTEIN THIS"/>
    <property type="match status" value="1"/>
</dbReference>
<evidence type="ECO:0000313" key="1">
    <source>
        <dbReference type="EMBL" id="SDM99264.1"/>
    </source>
</evidence>
<dbReference type="CDD" id="cd00565">
    <property type="entry name" value="Ubl_ThiS"/>
    <property type="match status" value="1"/>
</dbReference>
<dbReference type="InterPro" id="IPR012675">
    <property type="entry name" value="Beta-grasp_dom_sf"/>
</dbReference>